<proteinExistence type="predicted"/>
<dbReference type="Proteomes" id="UP000799428">
    <property type="component" value="Unassembled WGS sequence"/>
</dbReference>
<accession>A0A6G1KGN4</accession>
<name>A0A6G1KGN4_9PLEO</name>
<evidence type="ECO:0000313" key="2">
    <source>
        <dbReference type="Proteomes" id="UP000799428"/>
    </source>
</evidence>
<organism evidence="1 2">
    <name type="scientific">Pleomassaria siparia CBS 279.74</name>
    <dbReference type="NCBI Taxonomy" id="1314801"/>
    <lineage>
        <taxon>Eukaryota</taxon>
        <taxon>Fungi</taxon>
        <taxon>Dikarya</taxon>
        <taxon>Ascomycota</taxon>
        <taxon>Pezizomycotina</taxon>
        <taxon>Dothideomycetes</taxon>
        <taxon>Pleosporomycetidae</taxon>
        <taxon>Pleosporales</taxon>
        <taxon>Pleomassariaceae</taxon>
        <taxon>Pleomassaria</taxon>
    </lineage>
</organism>
<evidence type="ECO:0000313" key="1">
    <source>
        <dbReference type="EMBL" id="KAF2712009.1"/>
    </source>
</evidence>
<dbReference type="AlphaFoldDB" id="A0A6G1KGN4"/>
<dbReference type="EMBL" id="MU005766">
    <property type="protein sequence ID" value="KAF2712009.1"/>
    <property type="molecule type" value="Genomic_DNA"/>
</dbReference>
<protein>
    <submittedName>
        <fullName evidence="1">Uncharacterized protein</fullName>
    </submittedName>
</protein>
<sequence>MLLRARVPTFFVYEYPGNDVRLTRNTGVKMVFLWNGVSKRVHRPLKVFFFGPKANEVVIVGTVEYWLDDGSYVKKGMAPYTKYQRKFDTDGIEMSSLQVWLTG</sequence>
<gene>
    <name evidence="1" type="ORF">K504DRAFT_499125</name>
</gene>
<keyword evidence="2" id="KW-1185">Reference proteome</keyword>
<dbReference type="OrthoDB" id="3468019at2759"/>
<reference evidence="1" key="1">
    <citation type="journal article" date="2020" name="Stud. Mycol.">
        <title>101 Dothideomycetes genomes: a test case for predicting lifestyles and emergence of pathogens.</title>
        <authorList>
            <person name="Haridas S."/>
            <person name="Albert R."/>
            <person name="Binder M."/>
            <person name="Bloem J."/>
            <person name="Labutti K."/>
            <person name="Salamov A."/>
            <person name="Andreopoulos B."/>
            <person name="Baker S."/>
            <person name="Barry K."/>
            <person name="Bills G."/>
            <person name="Bluhm B."/>
            <person name="Cannon C."/>
            <person name="Castanera R."/>
            <person name="Culley D."/>
            <person name="Daum C."/>
            <person name="Ezra D."/>
            <person name="Gonzalez J."/>
            <person name="Henrissat B."/>
            <person name="Kuo A."/>
            <person name="Liang C."/>
            <person name="Lipzen A."/>
            <person name="Lutzoni F."/>
            <person name="Magnuson J."/>
            <person name="Mondo S."/>
            <person name="Nolan M."/>
            <person name="Ohm R."/>
            <person name="Pangilinan J."/>
            <person name="Park H.-J."/>
            <person name="Ramirez L."/>
            <person name="Alfaro M."/>
            <person name="Sun H."/>
            <person name="Tritt A."/>
            <person name="Yoshinaga Y."/>
            <person name="Zwiers L.-H."/>
            <person name="Turgeon B."/>
            <person name="Goodwin S."/>
            <person name="Spatafora J."/>
            <person name="Crous P."/>
            <person name="Grigoriev I."/>
        </authorList>
    </citation>
    <scope>NUCLEOTIDE SEQUENCE</scope>
    <source>
        <strain evidence="1">CBS 279.74</strain>
    </source>
</reference>